<dbReference type="Gene3D" id="3.30.1330.60">
    <property type="entry name" value="OmpA-like domain"/>
    <property type="match status" value="1"/>
</dbReference>
<dbReference type="PANTHER" id="PTHR30329">
    <property type="entry name" value="STATOR ELEMENT OF FLAGELLAR MOTOR COMPLEX"/>
    <property type="match status" value="1"/>
</dbReference>
<dbReference type="Pfam" id="PF00691">
    <property type="entry name" value="OmpA"/>
    <property type="match status" value="1"/>
</dbReference>
<proteinExistence type="predicted"/>
<evidence type="ECO:0000256" key="2">
    <source>
        <dbReference type="ARBA" id="ARBA00023136"/>
    </source>
</evidence>
<accession>A0ABT8L4Z4</accession>
<dbReference type="PROSITE" id="PS51123">
    <property type="entry name" value="OMPA_2"/>
    <property type="match status" value="1"/>
</dbReference>
<gene>
    <name evidence="6" type="ORF">QQ020_05575</name>
</gene>
<keyword evidence="2 4" id="KW-0472">Membrane</keyword>
<protein>
    <submittedName>
        <fullName evidence="6">OmpA family protein</fullName>
    </submittedName>
</protein>
<sequence length="439" mass="49742">MFRLAFFSLLWLPIFMASAQDYQVELHFEKKSFQSDEAINLTFKTDKPLPDRSWIGIFKKQIAHGSHSNYETYQYVQPVLQADLNFKAPSKAGDYEFRVFATEYGKEVKAESFKVVKVDPASIEIKLDAREYKEGGTLKVTVNTKKPANSDAWIGIFDEKTPRSSHSGYKDYKYIRSGPSFEFKVPEQAGNYEIRYYTADPGEFVKAASFRVGGLDLGKVAIQLNKEAFNPEENIEVAFTAHPDLPQNAWVGLFKADAAEGSHSGYLEYQYLRKKTSGKMYFKAPATKGNYQVRMFFSDYGRQLKSAPFQVKYSLDQNYLEKEIASKGRVRLYGIYFDTDKSVVKPESFPLLKEIAGLLNSEKSLKILIEGHTDNQGEAAYNQSLSEQRAKAVKEILISKYSVLTSQLEVKGFGETQPVGDNKTSIGRAANRRVELVKL</sequence>
<evidence type="ECO:0000256" key="3">
    <source>
        <dbReference type="ARBA" id="ARBA00023237"/>
    </source>
</evidence>
<dbReference type="SUPFAM" id="SSF103088">
    <property type="entry name" value="OmpA-like"/>
    <property type="match status" value="1"/>
</dbReference>
<evidence type="ECO:0000256" key="1">
    <source>
        <dbReference type="ARBA" id="ARBA00004442"/>
    </source>
</evidence>
<dbReference type="PANTHER" id="PTHR30329:SF21">
    <property type="entry name" value="LIPOPROTEIN YIAD-RELATED"/>
    <property type="match status" value="1"/>
</dbReference>
<comment type="caution">
    <text evidence="6">The sequence shown here is derived from an EMBL/GenBank/DDBJ whole genome shotgun (WGS) entry which is preliminary data.</text>
</comment>
<feature type="domain" description="OmpA-like" evidence="5">
    <location>
        <begin position="324"/>
        <end position="439"/>
    </location>
</feature>
<evidence type="ECO:0000259" key="5">
    <source>
        <dbReference type="PROSITE" id="PS51123"/>
    </source>
</evidence>
<dbReference type="Proteomes" id="UP001172083">
    <property type="component" value="Unassembled WGS sequence"/>
</dbReference>
<comment type="subcellular location">
    <subcellularLocation>
        <location evidence="1">Cell outer membrane</location>
    </subcellularLocation>
</comment>
<organism evidence="6 7">
    <name type="scientific">Agaribacillus aureus</name>
    <dbReference type="NCBI Taxonomy" id="3051825"/>
    <lineage>
        <taxon>Bacteria</taxon>
        <taxon>Pseudomonadati</taxon>
        <taxon>Bacteroidota</taxon>
        <taxon>Cytophagia</taxon>
        <taxon>Cytophagales</taxon>
        <taxon>Splendidivirgaceae</taxon>
        <taxon>Agaribacillus</taxon>
    </lineage>
</organism>
<name>A0ABT8L4Z4_9BACT</name>
<dbReference type="CDD" id="cd07185">
    <property type="entry name" value="OmpA_C-like"/>
    <property type="match status" value="1"/>
</dbReference>
<dbReference type="Pfam" id="PF07703">
    <property type="entry name" value="A2M_BRD"/>
    <property type="match status" value="1"/>
</dbReference>
<dbReference type="InterPro" id="IPR006665">
    <property type="entry name" value="OmpA-like"/>
</dbReference>
<evidence type="ECO:0000313" key="6">
    <source>
        <dbReference type="EMBL" id="MDN5211506.1"/>
    </source>
</evidence>
<keyword evidence="3" id="KW-0998">Cell outer membrane</keyword>
<dbReference type="RefSeq" id="WP_346756839.1">
    <property type="nucleotide sequence ID" value="NZ_JAUJEB010000001.1"/>
</dbReference>
<evidence type="ECO:0000256" key="4">
    <source>
        <dbReference type="PROSITE-ProRule" id="PRU00473"/>
    </source>
</evidence>
<dbReference type="PRINTS" id="PR01021">
    <property type="entry name" value="OMPADOMAIN"/>
</dbReference>
<dbReference type="InterPro" id="IPR050330">
    <property type="entry name" value="Bact_OuterMem_StrucFunc"/>
</dbReference>
<dbReference type="InterPro" id="IPR006664">
    <property type="entry name" value="OMP_bac"/>
</dbReference>
<dbReference type="InterPro" id="IPR036737">
    <property type="entry name" value="OmpA-like_sf"/>
</dbReference>
<keyword evidence="7" id="KW-1185">Reference proteome</keyword>
<reference evidence="6" key="1">
    <citation type="submission" date="2023-06" db="EMBL/GenBank/DDBJ databases">
        <title>Genomic of Agaribacillus aureum.</title>
        <authorList>
            <person name="Wang G."/>
        </authorList>
    </citation>
    <scope>NUCLEOTIDE SEQUENCE</scope>
    <source>
        <strain evidence="6">BMA12</strain>
    </source>
</reference>
<dbReference type="EMBL" id="JAUJEB010000001">
    <property type="protein sequence ID" value="MDN5211506.1"/>
    <property type="molecule type" value="Genomic_DNA"/>
</dbReference>
<dbReference type="InterPro" id="IPR011625">
    <property type="entry name" value="A2M_N_BRD"/>
</dbReference>
<evidence type="ECO:0000313" key="7">
    <source>
        <dbReference type="Proteomes" id="UP001172083"/>
    </source>
</evidence>